<sequence>MSNPLIEALSRPSLFDHPVDSFELIETHISWVLLTGPYAYKIKKPVDFGFLNFTSLEARKTYCEAEVELNRRLAPNIYDCVLPLYGTAEAPSFNPGGEPFEYLVRMHQFPKGQLLSQLQERGELSLEQIDQLGKILADFHASIEVAAPDSDYGTPDQVMAPISQNFEQVRPLLGEDTQALRQLELLQGWAEDSFQRLHPLLTQRKEQGFIRACHGDVHLGNITLFNDQVTLFDCIEFNESFRWTDTCADIAFLIMDLEARGEPQLANHCLNRYLEISGDYQSLALLSFYKAYRAMVRAKVSLFMMQGADEAGREALLREYHKYAELAESYTCVPFRFAAITHGLSGSGKSTASSKLIDGLRIIRVRSDVERKRLFGLAPDASSDSELNANIYTPEASQRTYDHLTQLCTEILGYGFSVVVDATYLKQQQRQQIHDAVEELGVPFLILSCEAELDNIRQWIRERAAQGGDPSEANLDVLEQQLKSSEPLTEQERLYRKLVKTDDKDSVDSLVARIHQRFE</sequence>
<dbReference type="PANTHER" id="PTHR43883:SF1">
    <property type="entry name" value="GLUCONOKINASE"/>
    <property type="match status" value="1"/>
</dbReference>
<dbReference type="InterPro" id="IPR052732">
    <property type="entry name" value="Cell-binding_unc_protein"/>
</dbReference>
<dbReference type="AlphaFoldDB" id="A0A3P3VHM7"/>
<dbReference type="InterPro" id="IPR027417">
    <property type="entry name" value="P-loop_NTPase"/>
</dbReference>
<gene>
    <name evidence="2" type="ORF">D0544_10150</name>
</gene>
<keyword evidence="3" id="KW-1185">Reference proteome</keyword>
<dbReference type="InterPro" id="IPR011009">
    <property type="entry name" value="Kinase-like_dom_sf"/>
</dbReference>
<dbReference type="RefSeq" id="WP_125015955.1">
    <property type="nucleotide sequence ID" value="NZ_QWEZ01000002.1"/>
</dbReference>
<proteinExistence type="predicted"/>
<dbReference type="PANTHER" id="PTHR43883">
    <property type="entry name" value="SLR0207 PROTEIN"/>
    <property type="match status" value="1"/>
</dbReference>
<dbReference type="Pfam" id="PF01636">
    <property type="entry name" value="APH"/>
    <property type="match status" value="1"/>
</dbReference>
<accession>A0A3P3VHM7</accession>
<dbReference type="Pfam" id="PF13671">
    <property type="entry name" value="AAA_33"/>
    <property type="match status" value="1"/>
</dbReference>
<dbReference type="SUPFAM" id="SSF52540">
    <property type="entry name" value="P-loop containing nucleoside triphosphate hydrolases"/>
    <property type="match status" value="1"/>
</dbReference>
<comment type="caution">
    <text evidence="2">The sequence shown here is derived from an EMBL/GenBank/DDBJ whole genome shotgun (WGS) entry which is preliminary data.</text>
</comment>
<name>A0A3P3VHM7_9GAMM</name>
<reference evidence="2 3" key="2">
    <citation type="submission" date="2018-12" db="EMBL/GenBank/DDBJ databases">
        <title>Simiduia agarivorans gen. nov., sp. nov., a marine, agarolytic bacterium isolated from shallow coastal water from Keelung, Taiwan.</title>
        <authorList>
            <person name="Shieh W.Y."/>
        </authorList>
    </citation>
    <scope>NUCLEOTIDE SEQUENCE [LARGE SCALE GENOMIC DNA]</scope>
    <source>
        <strain evidence="2 3">GTF-13</strain>
    </source>
</reference>
<feature type="domain" description="Aminoglycoside phosphotransferase" evidence="1">
    <location>
        <begin position="64"/>
        <end position="285"/>
    </location>
</feature>
<dbReference type="Gene3D" id="3.90.1200.10">
    <property type="match status" value="1"/>
</dbReference>
<reference evidence="2 3" key="1">
    <citation type="submission" date="2018-08" db="EMBL/GenBank/DDBJ databases">
        <authorList>
            <person name="Khan S.A."/>
        </authorList>
    </citation>
    <scope>NUCLEOTIDE SEQUENCE [LARGE SCALE GENOMIC DNA]</scope>
    <source>
        <strain evidence="2 3">GTF-13</strain>
    </source>
</reference>
<organism evidence="2 3">
    <name type="scientific">Aestuariirhabdus litorea</name>
    <dbReference type="NCBI Taxonomy" id="2528527"/>
    <lineage>
        <taxon>Bacteria</taxon>
        <taxon>Pseudomonadati</taxon>
        <taxon>Pseudomonadota</taxon>
        <taxon>Gammaproteobacteria</taxon>
        <taxon>Oceanospirillales</taxon>
        <taxon>Aestuariirhabdaceae</taxon>
        <taxon>Aestuariirhabdus</taxon>
    </lineage>
</organism>
<dbReference type="Proteomes" id="UP000280792">
    <property type="component" value="Unassembled WGS sequence"/>
</dbReference>
<evidence type="ECO:0000313" key="3">
    <source>
        <dbReference type="Proteomes" id="UP000280792"/>
    </source>
</evidence>
<dbReference type="Gene3D" id="3.40.50.300">
    <property type="entry name" value="P-loop containing nucleotide triphosphate hydrolases"/>
    <property type="match status" value="1"/>
</dbReference>
<evidence type="ECO:0000259" key="1">
    <source>
        <dbReference type="Pfam" id="PF01636"/>
    </source>
</evidence>
<protein>
    <recommendedName>
        <fullName evidence="1">Aminoglycoside phosphotransferase domain-containing protein</fullName>
    </recommendedName>
</protein>
<dbReference type="EMBL" id="QWEZ01000002">
    <property type="protein sequence ID" value="RRJ82241.1"/>
    <property type="molecule type" value="Genomic_DNA"/>
</dbReference>
<evidence type="ECO:0000313" key="2">
    <source>
        <dbReference type="EMBL" id="RRJ82241.1"/>
    </source>
</evidence>
<dbReference type="SUPFAM" id="SSF56112">
    <property type="entry name" value="Protein kinase-like (PK-like)"/>
    <property type="match status" value="1"/>
</dbReference>
<dbReference type="InterPro" id="IPR002575">
    <property type="entry name" value="Aminoglycoside_PTrfase"/>
</dbReference>